<reference evidence="1" key="1">
    <citation type="journal article" date="2023" name="G3 (Bethesda)">
        <title>A reference genome for the long-term kleptoplast-retaining sea slug Elysia crispata morphotype clarki.</title>
        <authorList>
            <person name="Eastman K.E."/>
            <person name="Pendleton A.L."/>
            <person name="Shaikh M.A."/>
            <person name="Suttiyut T."/>
            <person name="Ogas R."/>
            <person name="Tomko P."/>
            <person name="Gavelis G."/>
            <person name="Widhalm J.R."/>
            <person name="Wisecaver J.H."/>
        </authorList>
    </citation>
    <scope>NUCLEOTIDE SEQUENCE</scope>
    <source>
        <strain evidence="1">ECLA1</strain>
    </source>
</reference>
<evidence type="ECO:0000313" key="1">
    <source>
        <dbReference type="EMBL" id="KAK3790614.1"/>
    </source>
</evidence>
<dbReference type="EMBL" id="JAWDGP010001531">
    <property type="protein sequence ID" value="KAK3790614.1"/>
    <property type="molecule type" value="Genomic_DNA"/>
</dbReference>
<keyword evidence="2" id="KW-1185">Reference proteome</keyword>
<dbReference type="Proteomes" id="UP001283361">
    <property type="component" value="Unassembled WGS sequence"/>
</dbReference>
<evidence type="ECO:0000313" key="2">
    <source>
        <dbReference type="Proteomes" id="UP001283361"/>
    </source>
</evidence>
<accession>A0AAE1AMQ5</accession>
<comment type="caution">
    <text evidence="1">The sequence shown here is derived from an EMBL/GenBank/DDBJ whole genome shotgun (WGS) entry which is preliminary data.</text>
</comment>
<name>A0AAE1AMQ5_9GAST</name>
<evidence type="ECO:0008006" key="3">
    <source>
        <dbReference type="Google" id="ProtNLM"/>
    </source>
</evidence>
<protein>
    <recommendedName>
        <fullName evidence="3">Reverse transcriptase domain-containing protein</fullName>
    </recommendedName>
</protein>
<organism evidence="1 2">
    <name type="scientific">Elysia crispata</name>
    <name type="common">lettuce slug</name>
    <dbReference type="NCBI Taxonomy" id="231223"/>
    <lineage>
        <taxon>Eukaryota</taxon>
        <taxon>Metazoa</taxon>
        <taxon>Spiralia</taxon>
        <taxon>Lophotrochozoa</taxon>
        <taxon>Mollusca</taxon>
        <taxon>Gastropoda</taxon>
        <taxon>Heterobranchia</taxon>
        <taxon>Euthyneura</taxon>
        <taxon>Panpulmonata</taxon>
        <taxon>Sacoglossa</taxon>
        <taxon>Placobranchoidea</taxon>
        <taxon>Plakobranchidae</taxon>
        <taxon>Elysia</taxon>
    </lineage>
</organism>
<sequence>MAVEEEMGPDELATHAQQILLSTAKNRIPKRKAKRQPWISNTTLELIEERRNLKAGGITQDKKLYKEKSRERKNSLKMDKKQYIEDQCKEMEEMHAQHKDHKLFKHARLMTTVLKPAPKAIKDKTGKVFTENIEILGRWREYCSEMYKAEQTPDTTITNMETEPEPLIDEVRLLENLYKDQEAAVRIDGETSEWFSVGKGVRQGCILSPHLFNVYAENIMRRVRRDDSTAVPGP</sequence>
<dbReference type="PANTHER" id="PTHR47027">
    <property type="entry name" value="REVERSE TRANSCRIPTASE DOMAIN-CONTAINING PROTEIN"/>
    <property type="match status" value="1"/>
</dbReference>
<proteinExistence type="predicted"/>
<dbReference type="AlphaFoldDB" id="A0AAE1AMQ5"/>
<dbReference type="PANTHER" id="PTHR47027:SF8">
    <property type="entry name" value="RIBONUCLEASE H"/>
    <property type="match status" value="1"/>
</dbReference>
<gene>
    <name evidence="1" type="ORF">RRG08_006429</name>
</gene>